<organism evidence="2 3">
    <name type="scientific">Dictyostelium firmibasis</name>
    <dbReference type="NCBI Taxonomy" id="79012"/>
    <lineage>
        <taxon>Eukaryota</taxon>
        <taxon>Amoebozoa</taxon>
        <taxon>Evosea</taxon>
        <taxon>Eumycetozoa</taxon>
        <taxon>Dictyostelia</taxon>
        <taxon>Dictyosteliales</taxon>
        <taxon>Dictyosteliaceae</taxon>
        <taxon>Dictyostelium</taxon>
    </lineage>
</organism>
<protein>
    <recommendedName>
        <fullName evidence="4">EamA domain-containing protein</fullName>
    </recommendedName>
</protein>
<keyword evidence="1" id="KW-0472">Membrane</keyword>
<comment type="caution">
    <text evidence="2">The sequence shown here is derived from an EMBL/GenBank/DDBJ whole genome shotgun (WGS) entry which is preliminary data.</text>
</comment>
<feature type="transmembrane region" description="Helical" evidence="1">
    <location>
        <begin position="122"/>
        <end position="141"/>
    </location>
</feature>
<keyword evidence="1" id="KW-1133">Transmembrane helix</keyword>
<sequence>MEINLPKNIAFLVTGDFNSPFMMMWFSTSLFLISFILEFIMLKIEINKEQKEKEIKLSILAKFKEKFNENTISLKKLFIISIPLTIINVSNNWLYAISLLYVDPSVLTALFQKVRILKTLSVIVFMVGVACIAIVSALSPSSSLSSLSDNDKVKGYVLIIASAFLWALYEVGTSKYIGGDHNRTIINTYMGFMGIIDLILGIPVIAILNVTKFEVFNIPSPSLFGLLFLNGLLFVLCFLVINWGLSVTSPLFVRSGELMALPLTLLFDIIVKNMKFPLPSIPGYFLIIIGFIISIYIESKRIKKNQRLQQQEQMEIQLKEINNQKIIEKGMSEEIYE</sequence>
<dbReference type="PANTHER" id="PTHR19346:SF4">
    <property type="entry name" value="SUGAR PHOSPHATE TRANSPORTER DOMAIN-CONTAINING PROTEIN"/>
    <property type="match status" value="1"/>
</dbReference>
<feature type="transmembrane region" description="Helical" evidence="1">
    <location>
        <begin position="153"/>
        <end position="169"/>
    </location>
</feature>
<dbReference type="AlphaFoldDB" id="A0AAN7YST4"/>
<evidence type="ECO:0000256" key="1">
    <source>
        <dbReference type="SAM" id="Phobius"/>
    </source>
</evidence>
<name>A0AAN7YST4_9MYCE</name>
<feature type="transmembrane region" description="Helical" evidence="1">
    <location>
        <begin position="281"/>
        <end position="297"/>
    </location>
</feature>
<keyword evidence="3" id="KW-1185">Reference proteome</keyword>
<dbReference type="PANTHER" id="PTHR19346">
    <property type="entry name" value="SUGAR PHOSPHATE TRANSPORTER DOMAIN-CONTAINING PROTEIN"/>
    <property type="match status" value="1"/>
</dbReference>
<dbReference type="Proteomes" id="UP001344447">
    <property type="component" value="Unassembled WGS sequence"/>
</dbReference>
<dbReference type="EMBL" id="JAVFKY010000001">
    <property type="protein sequence ID" value="KAK5583624.1"/>
    <property type="molecule type" value="Genomic_DNA"/>
</dbReference>
<evidence type="ECO:0000313" key="2">
    <source>
        <dbReference type="EMBL" id="KAK5583624.1"/>
    </source>
</evidence>
<evidence type="ECO:0008006" key="4">
    <source>
        <dbReference type="Google" id="ProtNLM"/>
    </source>
</evidence>
<feature type="transmembrane region" description="Helical" evidence="1">
    <location>
        <begin position="20"/>
        <end position="42"/>
    </location>
</feature>
<dbReference type="InterPro" id="IPR026505">
    <property type="entry name" value="Solute_c_fam_35_mem_F3/F4"/>
</dbReference>
<accession>A0AAN7YST4</accession>
<dbReference type="InterPro" id="IPR037185">
    <property type="entry name" value="EmrE-like"/>
</dbReference>
<feature type="transmembrane region" description="Helical" evidence="1">
    <location>
        <begin position="223"/>
        <end position="245"/>
    </location>
</feature>
<gene>
    <name evidence="2" type="ORF">RB653_005222</name>
</gene>
<evidence type="ECO:0000313" key="3">
    <source>
        <dbReference type="Proteomes" id="UP001344447"/>
    </source>
</evidence>
<reference evidence="2 3" key="1">
    <citation type="submission" date="2023-11" db="EMBL/GenBank/DDBJ databases">
        <title>Dfirmibasis_genome.</title>
        <authorList>
            <person name="Edelbroek B."/>
            <person name="Kjellin J."/>
            <person name="Jerlstrom-Hultqvist J."/>
            <person name="Soderbom F."/>
        </authorList>
    </citation>
    <scope>NUCLEOTIDE SEQUENCE [LARGE SCALE GENOMIC DNA]</scope>
    <source>
        <strain evidence="2 3">TNS-C-14</strain>
    </source>
</reference>
<keyword evidence="1" id="KW-0812">Transmembrane</keyword>
<proteinExistence type="predicted"/>
<dbReference type="SUPFAM" id="SSF103481">
    <property type="entry name" value="Multidrug resistance efflux transporter EmrE"/>
    <property type="match status" value="1"/>
</dbReference>
<feature type="transmembrane region" description="Helical" evidence="1">
    <location>
        <begin position="189"/>
        <end position="211"/>
    </location>
</feature>